<dbReference type="InParanoid" id="K1PA33"/>
<evidence type="ECO:0000256" key="1">
    <source>
        <dbReference type="SAM" id="MobiDB-lite"/>
    </source>
</evidence>
<sequence length="769" mass="84460">MNEFKGTIIFKLVIVFQTFGNILTIFVELSDYGAILLDPPGRGSLWRHNISGAPVNYRDHRQNCGGVQSQWKNNNGKCGLCGDPWNKPRDHEFGGKYFTNHISSTYQKGSVINLTVFTNLNPSGWMEFRLLPYDTGISSISNNDLLHIGDSRTRRYRVRRSGYHVIPVRLPTDVECERCILQWKFHTGASWGCNDIDQTDCCYGCGTDQEEFYNCADVSIAHGTGNNDQSFEQQHGEQLKFKRKQISPSSDLIRWWCLSQCEGEECSGPPCSGLSRHRRSSSICLAAGAWAGQANMDTWCQNNCATGYCPASHCRCQDVNPVTTTTSTTTTTQSTTSTTVPTTTETTTTTTEQTTTHAHSTITTTSQNEDAPGIVRVLVSRGCHYCKGRNDNTCEDLYCPGYNVADIKDTGTLTQKITELSNYFCTTCDTSDSICQRLFCSQDNIMVSFGLHTKCRLCQMTGDCQNYPECELTDTRGDQINGIETTTTTPVTTTQPTTTTAAINPSMPLIQKLDTGDVTTCKAIGQVANIPGMDKWCTDNCPNNCPETYCSCSVKPVTQSPTTSQTTTKTTTNPPTTTSQTTTIKATTTPARVTTVEDIVSGTTSINTTPGVTILPPKTTTASKGIGGVDYYSINAMNGILCNICSSDPGLYRECSDLYCARYDNSVGDPSDKLNRALNYSPELFCGVKGKDSIFCEPAPMIRPFIQSSLCSACVYLTPNQNCHTYCSRSFLEVGMFATPFTVVSCVEHPKHDGSDSEHPQKRDSNEQA</sequence>
<feature type="region of interest" description="Disordered" evidence="1">
    <location>
        <begin position="557"/>
        <end position="583"/>
    </location>
</feature>
<evidence type="ECO:0000313" key="2">
    <source>
        <dbReference type="EMBL" id="EKC20592.1"/>
    </source>
</evidence>
<dbReference type="EMBL" id="JH816532">
    <property type="protein sequence ID" value="EKC20592.1"/>
    <property type="molecule type" value="Genomic_DNA"/>
</dbReference>
<organism evidence="2">
    <name type="scientific">Magallana gigas</name>
    <name type="common">Pacific oyster</name>
    <name type="synonym">Crassostrea gigas</name>
    <dbReference type="NCBI Taxonomy" id="29159"/>
    <lineage>
        <taxon>Eukaryota</taxon>
        <taxon>Metazoa</taxon>
        <taxon>Spiralia</taxon>
        <taxon>Lophotrochozoa</taxon>
        <taxon>Mollusca</taxon>
        <taxon>Bivalvia</taxon>
        <taxon>Autobranchia</taxon>
        <taxon>Pteriomorphia</taxon>
        <taxon>Ostreida</taxon>
        <taxon>Ostreoidea</taxon>
        <taxon>Ostreidae</taxon>
        <taxon>Magallana</taxon>
    </lineage>
</organism>
<protein>
    <submittedName>
        <fullName evidence="2">Uncharacterized protein</fullName>
    </submittedName>
</protein>
<gene>
    <name evidence="2" type="ORF">CGI_10005701</name>
</gene>
<feature type="region of interest" description="Disordered" evidence="1">
    <location>
        <begin position="324"/>
        <end position="367"/>
    </location>
</feature>
<proteinExistence type="predicted"/>
<accession>K1PA33</accession>
<dbReference type="AlphaFoldDB" id="K1PA33"/>
<dbReference type="HOGENOM" id="CLU_363392_0_0_1"/>
<reference evidence="2" key="1">
    <citation type="journal article" date="2012" name="Nature">
        <title>The oyster genome reveals stress adaptation and complexity of shell formation.</title>
        <authorList>
            <person name="Zhang G."/>
            <person name="Fang X."/>
            <person name="Guo X."/>
            <person name="Li L."/>
            <person name="Luo R."/>
            <person name="Xu F."/>
            <person name="Yang P."/>
            <person name="Zhang L."/>
            <person name="Wang X."/>
            <person name="Qi H."/>
            <person name="Xiong Z."/>
            <person name="Que H."/>
            <person name="Xie Y."/>
            <person name="Holland P.W."/>
            <person name="Paps J."/>
            <person name="Zhu Y."/>
            <person name="Wu F."/>
            <person name="Chen Y."/>
            <person name="Wang J."/>
            <person name="Peng C."/>
            <person name="Meng J."/>
            <person name="Yang L."/>
            <person name="Liu J."/>
            <person name="Wen B."/>
            <person name="Zhang N."/>
            <person name="Huang Z."/>
            <person name="Zhu Q."/>
            <person name="Feng Y."/>
            <person name="Mount A."/>
            <person name="Hedgecock D."/>
            <person name="Xu Z."/>
            <person name="Liu Y."/>
            <person name="Domazet-Loso T."/>
            <person name="Du Y."/>
            <person name="Sun X."/>
            <person name="Zhang S."/>
            <person name="Liu B."/>
            <person name="Cheng P."/>
            <person name="Jiang X."/>
            <person name="Li J."/>
            <person name="Fan D."/>
            <person name="Wang W."/>
            <person name="Fu W."/>
            <person name="Wang T."/>
            <person name="Wang B."/>
            <person name="Zhang J."/>
            <person name="Peng Z."/>
            <person name="Li Y."/>
            <person name="Li N."/>
            <person name="Wang J."/>
            <person name="Chen M."/>
            <person name="He Y."/>
            <person name="Tan F."/>
            <person name="Song X."/>
            <person name="Zheng Q."/>
            <person name="Huang R."/>
            <person name="Yang H."/>
            <person name="Du X."/>
            <person name="Chen L."/>
            <person name="Yang M."/>
            <person name="Gaffney P.M."/>
            <person name="Wang S."/>
            <person name="Luo L."/>
            <person name="She Z."/>
            <person name="Ming Y."/>
            <person name="Huang W."/>
            <person name="Zhang S."/>
            <person name="Huang B."/>
            <person name="Zhang Y."/>
            <person name="Qu T."/>
            <person name="Ni P."/>
            <person name="Miao G."/>
            <person name="Wang J."/>
            <person name="Wang Q."/>
            <person name="Steinberg C.E."/>
            <person name="Wang H."/>
            <person name="Li N."/>
            <person name="Qian L."/>
            <person name="Zhang G."/>
            <person name="Li Y."/>
            <person name="Yang H."/>
            <person name="Liu X."/>
            <person name="Wang J."/>
            <person name="Yin Y."/>
            <person name="Wang J."/>
        </authorList>
    </citation>
    <scope>NUCLEOTIDE SEQUENCE [LARGE SCALE GENOMIC DNA]</scope>
    <source>
        <strain evidence="2">05x7-T-G4-1.051#20</strain>
    </source>
</reference>
<feature type="compositionally biased region" description="Low complexity" evidence="1">
    <location>
        <begin position="324"/>
        <end position="366"/>
    </location>
</feature>
<name>K1PA33_MAGGI</name>